<keyword evidence="4" id="KW-1185">Reference proteome</keyword>
<dbReference type="Proteomes" id="UP000321899">
    <property type="component" value="Unassembled WGS sequence"/>
</dbReference>
<reference evidence="3 4" key="1">
    <citation type="submission" date="2019-06" db="EMBL/GenBank/DDBJ databases">
        <title>Desulfobotulus mexicanus sp. nov., a novel sulfate-reducing bacterium isolated from the sediment of an alkaline crater lake in Mexico.</title>
        <authorList>
            <person name="Hirschler-Rea A."/>
        </authorList>
    </citation>
    <scope>NUCLEOTIDE SEQUENCE [LARGE SCALE GENOMIC DNA]</scope>
    <source>
        <strain evidence="3 4">PAR22N</strain>
    </source>
</reference>
<name>A0A5S5MD26_9BACT</name>
<dbReference type="OrthoDB" id="9809406at2"/>
<protein>
    <submittedName>
        <fullName evidence="3">Spore germination-like protein</fullName>
    </submittedName>
</protein>
<sequence length="187" mass="20386">MKLPPIPVFIIGALLIALAFWAGMRLSGDGMLPKPDIHTMLPEDGRSHTKEKAYLYFAHPASDTLSAEARELSLTGTPQDKTRIILEALITGPSMEGSSTLPEGTKLLALYTEGNMAVLDFHPDIRNNHPGGSQGELMTIYALVNSIVINVPEIRKVKILIAGQEQDTLAGHIDIRHPLTANMMIVR</sequence>
<feature type="domain" description="GerMN" evidence="2">
    <location>
        <begin position="82"/>
        <end position="170"/>
    </location>
</feature>
<organism evidence="3 4">
    <name type="scientific">Desulfobotulus mexicanus</name>
    <dbReference type="NCBI Taxonomy" id="2586642"/>
    <lineage>
        <taxon>Bacteria</taxon>
        <taxon>Pseudomonadati</taxon>
        <taxon>Thermodesulfobacteriota</taxon>
        <taxon>Desulfobacteria</taxon>
        <taxon>Desulfobacterales</taxon>
        <taxon>Desulfobacteraceae</taxon>
        <taxon>Desulfobotulus</taxon>
    </lineage>
</organism>
<keyword evidence="1" id="KW-0472">Membrane</keyword>
<dbReference type="InterPro" id="IPR019606">
    <property type="entry name" value="GerMN"/>
</dbReference>
<evidence type="ECO:0000256" key="1">
    <source>
        <dbReference type="SAM" id="Phobius"/>
    </source>
</evidence>
<evidence type="ECO:0000313" key="4">
    <source>
        <dbReference type="Proteomes" id="UP000321899"/>
    </source>
</evidence>
<keyword evidence="1" id="KW-1133">Transmembrane helix</keyword>
<dbReference type="EMBL" id="VDMB01000024">
    <property type="protein sequence ID" value="TYT73622.1"/>
    <property type="molecule type" value="Genomic_DNA"/>
</dbReference>
<dbReference type="AlphaFoldDB" id="A0A5S5MD26"/>
<accession>A0A5S5MD26</accession>
<dbReference type="Pfam" id="PF10646">
    <property type="entry name" value="Germane"/>
    <property type="match status" value="1"/>
</dbReference>
<feature type="transmembrane region" description="Helical" evidence="1">
    <location>
        <begin position="6"/>
        <end position="24"/>
    </location>
</feature>
<keyword evidence="1" id="KW-0812">Transmembrane</keyword>
<evidence type="ECO:0000313" key="3">
    <source>
        <dbReference type="EMBL" id="TYT73622.1"/>
    </source>
</evidence>
<dbReference type="SMART" id="SM00909">
    <property type="entry name" value="Germane"/>
    <property type="match status" value="1"/>
</dbReference>
<gene>
    <name evidence="3" type="ORF">FIM25_14195</name>
</gene>
<evidence type="ECO:0000259" key="2">
    <source>
        <dbReference type="SMART" id="SM00909"/>
    </source>
</evidence>
<proteinExistence type="predicted"/>
<comment type="caution">
    <text evidence="3">The sequence shown here is derived from an EMBL/GenBank/DDBJ whole genome shotgun (WGS) entry which is preliminary data.</text>
</comment>
<dbReference type="RefSeq" id="WP_139450520.1">
    <property type="nucleotide sequence ID" value="NZ_VDMB01000024.1"/>
</dbReference>